<dbReference type="Proteomes" id="UP000677228">
    <property type="component" value="Unassembled WGS sequence"/>
</dbReference>
<protein>
    <submittedName>
        <fullName evidence="2">Uncharacterized protein</fullName>
    </submittedName>
</protein>
<sequence>MYDETMNIVESNQNIKETLPDVFPELIKIIRKLLPQEIPLNLHVRNVDYTESTFDKLSGTLYLTTFRLVFAPDNA</sequence>
<dbReference type="EMBL" id="CAJOBA010081269">
    <property type="protein sequence ID" value="CAF4442596.1"/>
    <property type="molecule type" value="Genomic_DNA"/>
</dbReference>
<dbReference type="EMBL" id="CAJNOK010056307">
    <property type="protein sequence ID" value="CAF1622360.1"/>
    <property type="molecule type" value="Genomic_DNA"/>
</dbReference>
<evidence type="ECO:0000313" key="3">
    <source>
        <dbReference type="Proteomes" id="UP000682733"/>
    </source>
</evidence>
<evidence type="ECO:0000313" key="2">
    <source>
        <dbReference type="EMBL" id="CAF4442596.1"/>
    </source>
</evidence>
<dbReference type="Proteomes" id="UP000682733">
    <property type="component" value="Unassembled WGS sequence"/>
</dbReference>
<accession>A0A8S2WJ58</accession>
<reference evidence="2" key="1">
    <citation type="submission" date="2021-02" db="EMBL/GenBank/DDBJ databases">
        <authorList>
            <person name="Nowell W R."/>
        </authorList>
    </citation>
    <scope>NUCLEOTIDE SEQUENCE</scope>
</reference>
<feature type="non-terminal residue" evidence="2">
    <location>
        <position position="1"/>
    </location>
</feature>
<name>A0A8S2WJ58_9BILA</name>
<gene>
    <name evidence="1" type="ORF">OVA965_LOCUS43269</name>
    <name evidence="2" type="ORF">TMI583_LOCUS45454</name>
</gene>
<dbReference type="AlphaFoldDB" id="A0A8S2WJ58"/>
<organism evidence="2 3">
    <name type="scientific">Didymodactylos carnosus</name>
    <dbReference type="NCBI Taxonomy" id="1234261"/>
    <lineage>
        <taxon>Eukaryota</taxon>
        <taxon>Metazoa</taxon>
        <taxon>Spiralia</taxon>
        <taxon>Gnathifera</taxon>
        <taxon>Rotifera</taxon>
        <taxon>Eurotatoria</taxon>
        <taxon>Bdelloidea</taxon>
        <taxon>Philodinida</taxon>
        <taxon>Philodinidae</taxon>
        <taxon>Didymodactylos</taxon>
    </lineage>
</organism>
<evidence type="ECO:0000313" key="1">
    <source>
        <dbReference type="EMBL" id="CAF1622360.1"/>
    </source>
</evidence>
<comment type="caution">
    <text evidence="2">The sequence shown here is derived from an EMBL/GenBank/DDBJ whole genome shotgun (WGS) entry which is preliminary data.</text>
</comment>
<proteinExistence type="predicted"/>